<dbReference type="GO" id="GO:0003677">
    <property type="term" value="F:DNA binding"/>
    <property type="evidence" value="ECO:0007669"/>
    <property type="project" value="UniProtKB-KW"/>
</dbReference>
<evidence type="ECO:0000256" key="5">
    <source>
        <dbReference type="PROSITE-ProRule" id="PRU00169"/>
    </source>
</evidence>
<dbReference type="SMART" id="SM00448">
    <property type="entry name" value="REC"/>
    <property type="match status" value="1"/>
</dbReference>
<feature type="domain" description="HTH luxR-type" evidence="6">
    <location>
        <begin position="141"/>
        <end position="206"/>
    </location>
</feature>
<keyword evidence="3" id="KW-0238">DNA-binding</keyword>
<keyword evidence="4" id="KW-0804">Transcription</keyword>
<dbReference type="SUPFAM" id="SSF46894">
    <property type="entry name" value="C-terminal effector domain of the bipartite response regulators"/>
    <property type="match status" value="1"/>
</dbReference>
<dbReference type="PROSITE" id="PS50043">
    <property type="entry name" value="HTH_LUXR_2"/>
    <property type="match status" value="1"/>
</dbReference>
<dbReference type="SUPFAM" id="SSF52172">
    <property type="entry name" value="CheY-like"/>
    <property type="match status" value="1"/>
</dbReference>
<evidence type="ECO:0000313" key="8">
    <source>
        <dbReference type="EMBL" id="QED36452.1"/>
    </source>
</evidence>
<feature type="modified residue" description="4-aspartylphosphate" evidence="5">
    <location>
        <position position="57"/>
    </location>
</feature>
<dbReference type="AlphaFoldDB" id="A0A5B8YEQ7"/>
<dbReference type="PRINTS" id="PR00038">
    <property type="entry name" value="HTHLUXR"/>
</dbReference>
<dbReference type="KEGG" id="anp:FK178_01385"/>
<dbReference type="PANTHER" id="PTHR43214">
    <property type="entry name" value="TWO-COMPONENT RESPONSE REGULATOR"/>
    <property type="match status" value="1"/>
</dbReference>
<evidence type="ECO:0000256" key="4">
    <source>
        <dbReference type="ARBA" id="ARBA00023163"/>
    </source>
</evidence>
<proteinExistence type="predicted"/>
<dbReference type="GO" id="GO:0000160">
    <property type="term" value="P:phosphorelay signal transduction system"/>
    <property type="evidence" value="ECO:0007669"/>
    <property type="project" value="InterPro"/>
</dbReference>
<dbReference type="PROSITE" id="PS50110">
    <property type="entry name" value="RESPONSE_REGULATORY"/>
    <property type="match status" value="1"/>
</dbReference>
<reference evidence="8 9" key="1">
    <citation type="submission" date="2019-08" db="EMBL/GenBank/DDBJ databases">
        <title>Antarcticibacterium arcticum sp. nov., a bacterium isolated from marine sediment of the Canadian Beaufort Sea.</title>
        <authorList>
            <person name="Lee Y.M."/>
            <person name="Baek K."/>
            <person name="Lee D.-H."/>
            <person name="Shin S.C."/>
            <person name="Jin Y.K."/>
            <person name="Park Y."/>
        </authorList>
    </citation>
    <scope>NUCLEOTIDE SEQUENCE [LARGE SCALE GENOMIC DNA]</scope>
    <source>
        <strain evidence="8 9">PAMC 28998</strain>
    </source>
</reference>
<dbReference type="Proteomes" id="UP000321954">
    <property type="component" value="Chromosome"/>
</dbReference>
<accession>A0A5B8YEQ7</accession>
<protein>
    <submittedName>
        <fullName evidence="8">Response regulator transcription factor</fullName>
    </submittedName>
</protein>
<dbReference type="SMART" id="SM00421">
    <property type="entry name" value="HTH_LUXR"/>
    <property type="match status" value="1"/>
</dbReference>
<keyword evidence="2" id="KW-0805">Transcription regulation</keyword>
<dbReference type="InterPro" id="IPR000792">
    <property type="entry name" value="Tscrpt_reg_LuxR_C"/>
</dbReference>
<dbReference type="InterPro" id="IPR011006">
    <property type="entry name" value="CheY-like_superfamily"/>
</dbReference>
<dbReference type="Pfam" id="PF00196">
    <property type="entry name" value="GerE"/>
    <property type="match status" value="1"/>
</dbReference>
<dbReference type="OrthoDB" id="9797341at2"/>
<dbReference type="PANTHER" id="PTHR43214:SF41">
    <property type="entry name" value="NITRATE_NITRITE RESPONSE REGULATOR PROTEIN NARP"/>
    <property type="match status" value="1"/>
</dbReference>
<name>A0A5B8YEQ7_9FLAO</name>
<organism evidence="8 9">
    <name type="scientific">Antarcticibacterium arcticum</name>
    <dbReference type="NCBI Taxonomy" id="2585771"/>
    <lineage>
        <taxon>Bacteria</taxon>
        <taxon>Pseudomonadati</taxon>
        <taxon>Bacteroidota</taxon>
        <taxon>Flavobacteriia</taxon>
        <taxon>Flavobacteriales</taxon>
        <taxon>Flavobacteriaceae</taxon>
        <taxon>Antarcticibacterium</taxon>
    </lineage>
</organism>
<dbReference type="CDD" id="cd17535">
    <property type="entry name" value="REC_NarL-like"/>
    <property type="match status" value="1"/>
</dbReference>
<sequence length="210" mass="23977">MSKTVIIVDDHNLFGQSLKGLINSFNDYQVLAVLTTGQELVDYFEGNRVKPDIVLLDIRMPVMNGMETMEWLKVNYPDQKVLALSMEHEEEIIIKMIKAGCRGYLLKDIEPDEFLFALTCVLDSGYYLNEETSSALRCARENLSSNPLSQREMEFINLACSELTYKEVALQMNLSPKTIDGYRENLFRKLDVKSRVGLVLYAVKNNMVSV</sequence>
<dbReference type="Gene3D" id="3.40.50.2300">
    <property type="match status" value="1"/>
</dbReference>
<dbReference type="InterPro" id="IPR016032">
    <property type="entry name" value="Sig_transdc_resp-reg_C-effctor"/>
</dbReference>
<evidence type="ECO:0000256" key="3">
    <source>
        <dbReference type="ARBA" id="ARBA00023125"/>
    </source>
</evidence>
<keyword evidence="9" id="KW-1185">Reference proteome</keyword>
<evidence type="ECO:0000259" key="6">
    <source>
        <dbReference type="PROSITE" id="PS50043"/>
    </source>
</evidence>
<keyword evidence="1 5" id="KW-0597">Phosphoprotein</keyword>
<evidence type="ECO:0000259" key="7">
    <source>
        <dbReference type="PROSITE" id="PS50110"/>
    </source>
</evidence>
<dbReference type="EMBL" id="CP042476">
    <property type="protein sequence ID" value="QED36452.1"/>
    <property type="molecule type" value="Genomic_DNA"/>
</dbReference>
<dbReference type="GO" id="GO:0006355">
    <property type="term" value="P:regulation of DNA-templated transcription"/>
    <property type="evidence" value="ECO:0007669"/>
    <property type="project" value="InterPro"/>
</dbReference>
<dbReference type="InterPro" id="IPR001789">
    <property type="entry name" value="Sig_transdc_resp-reg_receiver"/>
</dbReference>
<evidence type="ECO:0000256" key="1">
    <source>
        <dbReference type="ARBA" id="ARBA00022553"/>
    </source>
</evidence>
<dbReference type="InterPro" id="IPR039420">
    <property type="entry name" value="WalR-like"/>
</dbReference>
<evidence type="ECO:0000313" key="9">
    <source>
        <dbReference type="Proteomes" id="UP000321954"/>
    </source>
</evidence>
<dbReference type="InterPro" id="IPR058245">
    <property type="entry name" value="NreC/VraR/RcsB-like_REC"/>
</dbReference>
<evidence type="ECO:0000256" key="2">
    <source>
        <dbReference type="ARBA" id="ARBA00023015"/>
    </source>
</evidence>
<dbReference type="Pfam" id="PF00072">
    <property type="entry name" value="Response_reg"/>
    <property type="match status" value="1"/>
</dbReference>
<feature type="domain" description="Response regulatory" evidence="7">
    <location>
        <begin position="4"/>
        <end position="122"/>
    </location>
</feature>
<dbReference type="CDD" id="cd06170">
    <property type="entry name" value="LuxR_C_like"/>
    <property type="match status" value="1"/>
</dbReference>
<gene>
    <name evidence="8" type="ORF">FK178_01385</name>
</gene>
<dbReference type="RefSeq" id="WP_146830275.1">
    <property type="nucleotide sequence ID" value="NZ_CP042476.1"/>
</dbReference>